<name>A0A9D4RQG3_DREPO</name>
<gene>
    <name evidence="1" type="ORF">DPMN_038616</name>
</gene>
<accession>A0A9D4RQG3</accession>
<organism evidence="1 2">
    <name type="scientific">Dreissena polymorpha</name>
    <name type="common">Zebra mussel</name>
    <name type="synonym">Mytilus polymorpha</name>
    <dbReference type="NCBI Taxonomy" id="45954"/>
    <lineage>
        <taxon>Eukaryota</taxon>
        <taxon>Metazoa</taxon>
        <taxon>Spiralia</taxon>
        <taxon>Lophotrochozoa</taxon>
        <taxon>Mollusca</taxon>
        <taxon>Bivalvia</taxon>
        <taxon>Autobranchia</taxon>
        <taxon>Heteroconchia</taxon>
        <taxon>Euheterodonta</taxon>
        <taxon>Imparidentia</taxon>
        <taxon>Neoheterodontei</taxon>
        <taxon>Myida</taxon>
        <taxon>Dreissenoidea</taxon>
        <taxon>Dreissenidae</taxon>
        <taxon>Dreissena</taxon>
    </lineage>
</organism>
<evidence type="ECO:0000313" key="2">
    <source>
        <dbReference type="Proteomes" id="UP000828390"/>
    </source>
</evidence>
<comment type="caution">
    <text evidence="1">The sequence shown here is derived from an EMBL/GenBank/DDBJ whole genome shotgun (WGS) entry which is preliminary data.</text>
</comment>
<reference evidence="1" key="1">
    <citation type="journal article" date="2019" name="bioRxiv">
        <title>The Genome of the Zebra Mussel, Dreissena polymorpha: A Resource for Invasive Species Research.</title>
        <authorList>
            <person name="McCartney M.A."/>
            <person name="Auch B."/>
            <person name="Kono T."/>
            <person name="Mallez S."/>
            <person name="Zhang Y."/>
            <person name="Obille A."/>
            <person name="Becker A."/>
            <person name="Abrahante J.E."/>
            <person name="Garbe J."/>
            <person name="Badalamenti J.P."/>
            <person name="Herman A."/>
            <person name="Mangelson H."/>
            <person name="Liachko I."/>
            <person name="Sullivan S."/>
            <person name="Sone E.D."/>
            <person name="Koren S."/>
            <person name="Silverstein K.A.T."/>
            <person name="Beckman K.B."/>
            <person name="Gohl D.M."/>
        </authorList>
    </citation>
    <scope>NUCLEOTIDE SEQUENCE</scope>
    <source>
        <strain evidence="1">Duluth1</strain>
        <tissue evidence="1">Whole animal</tissue>
    </source>
</reference>
<sequence>MVTGASSHVWTRATTTRAAGLPVYVMNATNFHSCTARYAERQCAPQQPLDSTVTRLALRTVSTASATATLPDVTHAQTTGGAQTAPQCAETVRATSVTKIRVPVRADVTTGIIH</sequence>
<dbReference type="Proteomes" id="UP000828390">
    <property type="component" value="Unassembled WGS sequence"/>
</dbReference>
<proteinExistence type="predicted"/>
<evidence type="ECO:0000313" key="1">
    <source>
        <dbReference type="EMBL" id="KAH3875353.1"/>
    </source>
</evidence>
<dbReference type="EMBL" id="JAIWYP010000002">
    <property type="protein sequence ID" value="KAH3875353.1"/>
    <property type="molecule type" value="Genomic_DNA"/>
</dbReference>
<reference evidence="1" key="2">
    <citation type="submission" date="2020-11" db="EMBL/GenBank/DDBJ databases">
        <authorList>
            <person name="McCartney M.A."/>
            <person name="Auch B."/>
            <person name="Kono T."/>
            <person name="Mallez S."/>
            <person name="Becker A."/>
            <person name="Gohl D.M."/>
            <person name="Silverstein K.A.T."/>
            <person name="Koren S."/>
            <person name="Bechman K.B."/>
            <person name="Herman A."/>
            <person name="Abrahante J.E."/>
            <person name="Garbe J."/>
        </authorList>
    </citation>
    <scope>NUCLEOTIDE SEQUENCE</scope>
    <source>
        <strain evidence="1">Duluth1</strain>
        <tissue evidence="1">Whole animal</tissue>
    </source>
</reference>
<keyword evidence="2" id="KW-1185">Reference proteome</keyword>
<protein>
    <submittedName>
        <fullName evidence="1">Uncharacterized protein</fullName>
    </submittedName>
</protein>
<dbReference type="AlphaFoldDB" id="A0A9D4RQG3"/>